<evidence type="ECO:0000313" key="3">
    <source>
        <dbReference type="Proteomes" id="UP000230024"/>
    </source>
</evidence>
<reference evidence="2 3" key="1">
    <citation type="submission" date="2017-11" db="EMBL/GenBank/DDBJ databases">
        <title>Complete DNA Sequence of Pseudomonas syringae pv. actinidiae, biovar 5 (Psa5).</title>
        <authorList>
            <person name="Butler M."/>
            <person name="Taiaroa G."/>
            <person name="Sumpter N."/>
            <person name="Poulter R."/>
        </authorList>
    </citation>
    <scope>NUCLEOTIDE SEQUENCE [LARGE SCALE GENOMIC DNA]</scope>
    <source>
        <strain evidence="2 3">MAFF212063</strain>
    </source>
</reference>
<gene>
    <name evidence="2" type="ORF">CT122_04165</name>
</gene>
<evidence type="ECO:0000256" key="1">
    <source>
        <dbReference type="SAM" id="MobiDB-lite"/>
    </source>
</evidence>
<name>A0AAU8XBM6_PSESF</name>
<dbReference type="EMBL" id="CP024712">
    <property type="protein sequence ID" value="ATV16197.1"/>
    <property type="molecule type" value="Genomic_DNA"/>
</dbReference>
<protein>
    <submittedName>
        <fullName evidence="2">Uncharacterized protein</fullName>
    </submittedName>
</protein>
<evidence type="ECO:0000313" key="2">
    <source>
        <dbReference type="EMBL" id="ATV16197.1"/>
    </source>
</evidence>
<feature type="region of interest" description="Disordered" evidence="1">
    <location>
        <begin position="58"/>
        <end position="77"/>
    </location>
</feature>
<sequence>MSAKAVVQTQKMHRLHLPLREQAKRRPVRSHQSSWIPVGADLSANCREPVAKTVALVHQTQQSQQVSGPLRSPSQPS</sequence>
<dbReference type="AlphaFoldDB" id="A0AAU8XBM6"/>
<proteinExistence type="predicted"/>
<organism evidence="2 3">
    <name type="scientific">Pseudomonas syringae pv. actinidiae</name>
    <dbReference type="NCBI Taxonomy" id="103796"/>
    <lineage>
        <taxon>Bacteria</taxon>
        <taxon>Pseudomonadati</taxon>
        <taxon>Pseudomonadota</taxon>
        <taxon>Gammaproteobacteria</taxon>
        <taxon>Pseudomonadales</taxon>
        <taxon>Pseudomonadaceae</taxon>
        <taxon>Pseudomonas</taxon>
        <taxon>Pseudomonas syringae</taxon>
    </lineage>
</organism>
<accession>A0AAU8XBM6</accession>
<dbReference type="Proteomes" id="UP000230024">
    <property type="component" value="Chromosome"/>
</dbReference>
<feature type="region of interest" description="Disordered" evidence="1">
    <location>
        <begin position="1"/>
        <end position="33"/>
    </location>
</feature>